<dbReference type="AlphaFoldDB" id="A0A085YYD2"/>
<dbReference type="STRING" id="236814.IX39_20580"/>
<evidence type="ECO:0000256" key="1">
    <source>
        <dbReference type="SAM" id="SignalP"/>
    </source>
</evidence>
<proteinExistence type="predicted"/>
<name>A0A085YYD2_9FLAO</name>
<feature type="chain" id="PRO_5001800177" evidence="1">
    <location>
        <begin position="26"/>
        <end position="177"/>
    </location>
</feature>
<accession>A0A085YYD2</accession>
<dbReference type="OrthoDB" id="705292at2"/>
<sequence length="177" mass="19014">MKYKVIINSLILVLLANFASGQVSIGGKQTVEGAATILDFNSQTGNTKGIILPAVDNLTNALSATTTANNGTFLFNKANQKIQMYENNMWVDLSDNGNSTSLLINSSVEKTGGAIIGAEASSAKGVLILESSDKAMILPRISEPHINVKSPYPGMMCYDTISKTLAMFDGNVWNYWK</sequence>
<reference evidence="2 3" key="1">
    <citation type="submission" date="2014-07" db="EMBL/GenBank/DDBJ databases">
        <title>Genome of Chryseobacterium formosense LMG 24722.</title>
        <authorList>
            <person name="Pipes S.E."/>
            <person name="Stropko S.J."/>
            <person name="Newman J.D."/>
        </authorList>
    </citation>
    <scope>NUCLEOTIDE SEQUENCE [LARGE SCALE GENOMIC DNA]</scope>
    <source>
        <strain evidence="2 3">LMG 24722</strain>
    </source>
</reference>
<protein>
    <submittedName>
        <fullName evidence="2">Uncharacterized protein</fullName>
    </submittedName>
</protein>
<gene>
    <name evidence="2" type="ORF">IX39_20580</name>
</gene>
<keyword evidence="3" id="KW-1185">Reference proteome</keyword>
<feature type="signal peptide" evidence="1">
    <location>
        <begin position="1"/>
        <end position="25"/>
    </location>
</feature>
<comment type="caution">
    <text evidence="2">The sequence shown here is derived from an EMBL/GenBank/DDBJ whole genome shotgun (WGS) entry which is preliminary data.</text>
</comment>
<dbReference type="RefSeq" id="WP_034679880.1">
    <property type="nucleotide sequence ID" value="NZ_FPAP01000003.1"/>
</dbReference>
<dbReference type="eggNOG" id="ENOG503380D">
    <property type="taxonomic scope" value="Bacteria"/>
</dbReference>
<organism evidence="2 3">
    <name type="scientific">Chryseobacterium formosense</name>
    <dbReference type="NCBI Taxonomy" id="236814"/>
    <lineage>
        <taxon>Bacteria</taxon>
        <taxon>Pseudomonadati</taxon>
        <taxon>Bacteroidota</taxon>
        <taxon>Flavobacteriia</taxon>
        <taxon>Flavobacteriales</taxon>
        <taxon>Weeksellaceae</taxon>
        <taxon>Chryseobacterium group</taxon>
        <taxon>Chryseobacterium</taxon>
    </lineage>
</organism>
<dbReference type="EMBL" id="JPRP01000008">
    <property type="protein sequence ID" value="KFE97195.1"/>
    <property type="molecule type" value="Genomic_DNA"/>
</dbReference>
<keyword evidence="1" id="KW-0732">Signal</keyword>
<evidence type="ECO:0000313" key="3">
    <source>
        <dbReference type="Proteomes" id="UP000028713"/>
    </source>
</evidence>
<evidence type="ECO:0000313" key="2">
    <source>
        <dbReference type="EMBL" id="KFE97195.1"/>
    </source>
</evidence>
<dbReference type="Proteomes" id="UP000028713">
    <property type="component" value="Unassembled WGS sequence"/>
</dbReference>